<gene>
    <name evidence="12" type="ORF">HNP73_000627</name>
</gene>
<dbReference type="SUPFAM" id="SSF144083">
    <property type="entry name" value="Magnesium transport protein CorA, transmembrane region"/>
    <property type="match status" value="1"/>
</dbReference>
<dbReference type="Proteomes" id="UP000549457">
    <property type="component" value="Unassembled WGS sequence"/>
</dbReference>
<dbReference type="AlphaFoldDB" id="A0A840SLE5"/>
<name>A0A840SLE5_9RHOB</name>
<dbReference type="InterPro" id="IPR002523">
    <property type="entry name" value="MgTranspt_CorA/ZnTranspt_ZntB"/>
</dbReference>
<evidence type="ECO:0000256" key="3">
    <source>
        <dbReference type="ARBA" id="ARBA00022448"/>
    </source>
</evidence>
<sequence>MTESPRFPPQRAPGFLWALAAGPDGTAERIDVEHLSEALAERTWVWIHVDLLDQRARGWIQGICRLPTEVTTLIAGQDTGLALEPEGTEIHGIAPDYNVDFLRVSDSVGQFGFMASERLLVTGWRHPLAGIDAVRNALIAGARQSSGFSILAAITAAFARVAIGRLRAAETRLDRVEDQILASSTSDERTSIKEVRRLALALHRPVLAMLLMLREAEEEEEEAEAARLSALPPAGISALEEMASRLGGLDHAIRATSDRAKLLQEEIAAELADQSNRSLRALTVMTALMLPGTLVVGFFGMNTSGMPFEGPPWGTLAALGVGIILTVAFYRIMARAGATLRF</sequence>
<evidence type="ECO:0000256" key="10">
    <source>
        <dbReference type="ARBA" id="ARBA00023136"/>
    </source>
</evidence>
<evidence type="ECO:0000256" key="11">
    <source>
        <dbReference type="SAM" id="Phobius"/>
    </source>
</evidence>
<feature type="transmembrane region" description="Helical" evidence="11">
    <location>
        <begin position="313"/>
        <end position="333"/>
    </location>
</feature>
<evidence type="ECO:0000256" key="9">
    <source>
        <dbReference type="ARBA" id="ARBA00023065"/>
    </source>
</evidence>
<dbReference type="GO" id="GO:0015087">
    <property type="term" value="F:cobalt ion transmembrane transporter activity"/>
    <property type="evidence" value="ECO:0007669"/>
    <property type="project" value="TreeGrafter"/>
</dbReference>
<evidence type="ECO:0000256" key="7">
    <source>
        <dbReference type="ARBA" id="ARBA00022833"/>
    </source>
</evidence>
<keyword evidence="5" id="KW-0997">Cell inner membrane</keyword>
<comment type="subcellular location">
    <subcellularLocation>
        <location evidence="1">Cell membrane</location>
        <topology evidence="1">Multi-pass membrane protein</topology>
    </subcellularLocation>
</comment>
<keyword evidence="8 11" id="KW-1133">Transmembrane helix</keyword>
<dbReference type="GO" id="GO:0000287">
    <property type="term" value="F:magnesium ion binding"/>
    <property type="evidence" value="ECO:0007669"/>
    <property type="project" value="TreeGrafter"/>
</dbReference>
<proteinExistence type="inferred from homology"/>
<comment type="similarity">
    <text evidence="2">Belongs to the CorA metal ion transporter (MIT) (TC 1.A.35) family.</text>
</comment>
<evidence type="ECO:0000256" key="1">
    <source>
        <dbReference type="ARBA" id="ARBA00004651"/>
    </source>
</evidence>
<dbReference type="Pfam" id="PF01544">
    <property type="entry name" value="CorA"/>
    <property type="match status" value="1"/>
</dbReference>
<evidence type="ECO:0000256" key="4">
    <source>
        <dbReference type="ARBA" id="ARBA00022475"/>
    </source>
</evidence>
<dbReference type="PANTHER" id="PTHR46494:SF3">
    <property type="entry name" value="ZINC TRANSPORT PROTEIN ZNTB"/>
    <property type="match status" value="1"/>
</dbReference>
<keyword evidence="10 11" id="KW-0472">Membrane</keyword>
<dbReference type="PANTHER" id="PTHR46494">
    <property type="entry name" value="CORA FAMILY METAL ION TRANSPORTER (EUROFUNG)"/>
    <property type="match status" value="1"/>
</dbReference>
<evidence type="ECO:0000256" key="6">
    <source>
        <dbReference type="ARBA" id="ARBA00022692"/>
    </source>
</evidence>
<dbReference type="GO" id="GO:0015095">
    <property type="term" value="F:magnesium ion transmembrane transporter activity"/>
    <property type="evidence" value="ECO:0007669"/>
    <property type="project" value="TreeGrafter"/>
</dbReference>
<keyword evidence="3" id="KW-0813">Transport</keyword>
<evidence type="ECO:0000256" key="2">
    <source>
        <dbReference type="ARBA" id="ARBA00009765"/>
    </source>
</evidence>
<keyword evidence="4" id="KW-1003">Cell membrane</keyword>
<dbReference type="EMBL" id="JACHFM010000001">
    <property type="protein sequence ID" value="MBB5220706.1"/>
    <property type="molecule type" value="Genomic_DNA"/>
</dbReference>
<dbReference type="Gene3D" id="3.30.460.20">
    <property type="entry name" value="CorA soluble domain-like"/>
    <property type="match status" value="1"/>
</dbReference>
<evidence type="ECO:0000313" key="12">
    <source>
        <dbReference type="EMBL" id="MBB5220706.1"/>
    </source>
</evidence>
<feature type="transmembrane region" description="Helical" evidence="11">
    <location>
        <begin position="281"/>
        <end position="301"/>
    </location>
</feature>
<dbReference type="InterPro" id="IPR045863">
    <property type="entry name" value="CorA_TM1_TM2"/>
</dbReference>
<keyword evidence="9" id="KW-0406">Ion transport</keyword>
<accession>A0A840SLE5</accession>
<dbReference type="Gene3D" id="1.20.58.340">
    <property type="entry name" value="Magnesium transport protein CorA, transmembrane region"/>
    <property type="match status" value="2"/>
</dbReference>
<keyword evidence="7" id="KW-0862">Zinc</keyword>
<comment type="caution">
    <text evidence="12">The sequence shown here is derived from an EMBL/GenBank/DDBJ whole genome shotgun (WGS) entry which is preliminary data.</text>
</comment>
<dbReference type="SUPFAM" id="SSF143865">
    <property type="entry name" value="CorA soluble domain-like"/>
    <property type="match status" value="1"/>
</dbReference>
<organism evidence="12 13">
    <name type="scientific">Amaricoccus macauensis</name>
    <dbReference type="NCBI Taxonomy" id="57001"/>
    <lineage>
        <taxon>Bacteria</taxon>
        <taxon>Pseudomonadati</taxon>
        <taxon>Pseudomonadota</taxon>
        <taxon>Alphaproteobacteria</taxon>
        <taxon>Rhodobacterales</taxon>
        <taxon>Paracoccaceae</taxon>
        <taxon>Amaricoccus</taxon>
    </lineage>
</organism>
<evidence type="ECO:0000256" key="8">
    <source>
        <dbReference type="ARBA" id="ARBA00022989"/>
    </source>
</evidence>
<keyword evidence="13" id="KW-1185">Reference proteome</keyword>
<dbReference type="InterPro" id="IPR045861">
    <property type="entry name" value="CorA_cytoplasmic_dom"/>
</dbReference>
<dbReference type="GO" id="GO:0005886">
    <property type="term" value="C:plasma membrane"/>
    <property type="evidence" value="ECO:0007669"/>
    <property type="project" value="UniProtKB-SubCell"/>
</dbReference>
<reference evidence="12 13" key="1">
    <citation type="submission" date="2020-08" db="EMBL/GenBank/DDBJ databases">
        <title>Genomic Encyclopedia of Type Strains, Phase IV (KMG-IV): sequencing the most valuable type-strain genomes for metagenomic binning, comparative biology and taxonomic classification.</title>
        <authorList>
            <person name="Goeker M."/>
        </authorList>
    </citation>
    <scope>NUCLEOTIDE SEQUENCE [LARGE SCALE GENOMIC DNA]</scope>
    <source>
        <strain evidence="12 13">DSM 101730</strain>
    </source>
</reference>
<evidence type="ECO:0000313" key="13">
    <source>
        <dbReference type="Proteomes" id="UP000549457"/>
    </source>
</evidence>
<dbReference type="GO" id="GO:0050897">
    <property type="term" value="F:cobalt ion binding"/>
    <property type="evidence" value="ECO:0007669"/>
    <property type="project" value="TreeGrafter"/>
</dbReference>
<protein>
    <submittedName>
        <fullName evidence="12">Mg2+ and Co2+ transporter CorA</fullName>
    </submittedName>
</protein>
<dbReference type="RefSeq" id="WP_184146998.1">
    <property type="nucleotide sequence ID" value="NZ_JACHFM010000001.1"/>
</dbReference>
<evidence type="ECO:0000256" key="5">
    <source>
        <dbReference type="ARBA" id="ARBA00022519"/>
    </source>
</evidence>
<keyword evidence="6 11" id="KW-0812">Transmembrane</keyword>